<dbReference type="OrthoDB" id="9763611at2"/>
<dbReference type="Gene3D" id="3.30.360.10">
    <property type="entry name" value="Dihydrodipicolinate Reductase, domain 2"/>
    <property type="match status" value="1"/>
</dbReference>
<organism evidence="3 4">
    <name type="scientific">Runella rosea</name>
    <dbReference type="NCBI Taxonomy" id="2259595"/>
    <lineage>
        <taxon>Bacteria</taxon>
        <taxon>Pseudomonadati</taxon>
        <taxon>Bacteroidota</taxon>
        <taxon>Cytophagia</taxon>
        <taxon>Cytophagales</taxon>
        <taxon>Spirosomataceae</taxon>
        <taxon>Runella</taxon>
    </lineage>
</organism>
<dbReference type="GO" id="GO:0000166">
    <property type="term" value="F:nucleotide binding"/>
    <property type="evidence" value="ECO:0007669"/>
    <property type="project" value="InterPro"/>
</dbReference>
<reference evidence="3 4" key="1">
    <citation type="submission" date="2018-07" db="EMBL/GenBank/DDBJ databases">
        <title>Genome sequencing of Runella.</title>
        <authorList>
            <person name="Baek M.-G."/>
            <person name="Yi H."/>
        </authorList>
    </citation>
    <scope>NUCLEOTIDE SEQUENCE [LARGE SCALE GENOMIC DNA]</scope>
    <source>
        <strain evidence="3 4">HYN0085</strain>
    </source>
</reference>
<dbReference type="SUPFAM" id="SSF51735">
    <property type="entry name" value="NAD(P)-binding Rossmann-fold domains"/>
    <property type="match status" value="1"/>
</dbReference>
<evidence type="ECO:0000313" key="3">
    <source>
        <dbReference type="EMBL" id="AXE19560.1"/>
    </source>
</evidence>
<name>A0A344TLN9_9BACT</name>
<dbReference type="Pfam" id="PF01408">
    <property type="entry name" value="GFO_IDH_MocA"/>
    <property type="match status" value="1"/>
</dbReference>
<evidence type="ECO:0000259" key="2">
    <source>
        <dbReference type="Pfam" id="PF02894"/>
    </source>
</evidence>
<dbReference type="PANTHER" id="PTHR43818">
    <property type="entry name" value="BCDNA.GH03377"/>
    <property type="match status" value="1"/>
</dbReference>
<protein>
    <submittedName>
        <fullName evidence="3">Gfo/Idh/MocA family oxidoreductase</fullName>
    </submittedName>
</protein>
<proteinExistence type="predicted"/>
<dbReference type="PANTHER" id="PTHR43818:SF5">
    <property type="entry name" value="OXIDOREDUCTASE FAMILY PROTEIN"/>
    <property type="match status" value="1"/>
</dbReference>
<keyword evidence="4" id="KW-1185">Reference proteome</keyword>
<feature type="domain" description="Gfo/Idh/MocA-like oxidoreductase N-terminal" evidence="1">
    <location>
        <begin position="52"/>
        <end position="174"/>
    </location>
</feature>
<feature type="domain" description="Gfo/Idh/MocA-like oxidoreductase C-terminal" evidence="2">
    <location>
        <begin position="239"/>
        <end position="407"/>
    </location>
</feature>
<evidence type="ECO:0000313" key="4">
    <source>
        <dbReference type="Proteomes" id="UP000251993"/>
    </source>
</evidence>
<dbReference type="Gene3D" id="3.40.50.720">
    <property type="entry name" value="NAD(P)-binding Rossmann-like Domain"/>
    <property type="match status" value="1"/>
</dbReference>
<accession>A0A344TLN9</accession>
<evidence type="ECO:0000259" key="1">
    <source>
        <dbReference type="Pfam" id="PF01408"/>
    </source>
</evidence>
<dbReference type="Pfam" id="PF02894">
    <property type="entry name" value="GFO_IDH_MocA_C"/>
    <property type="match status" value="1"/>
</dbReference>
<dbReference type="Proteomes" id="UP000251993">
    <property type="component" value="Chromosome"/>
</dbReference>
<dbReference type="AlphaFoldDB" id="A0A344TLN9"/>
<dbReference type="InterPro" id="IPR004104">
    <property type="entry name" value="Gfo/Idh/MocA-like_OxRdtase_C"/>
</dbReference>
<sequence>MNTLETSTNSESRRNFIKKTLTGTALLTVGGILPGFSAKSYGRILGANEKVRLGVMGVNSRGYALASNFALQPNCEVVSISDVDSRASEKCIKAVEKIQNSKPKDVPDFRNALEDKGVDALIIAAPDHWHAPAAILASKAGKHVYLEKPCSHNPNEGELLMAVAAKYKNVIQMGNQRRSWPNVKQAIQDIQNGAIGRPYFAKGWYTNNRASIGVGKEAAVPSWLNYDLWQGPAPRRAYKDNILHYNWHWFWHWGTGEALNNGTHMLDLMRWGLGVEYPTKVSSSGGRYRYKDDWEAPDTQVINLEFGNDKFMTWEGRSCNSRNIEGSSVGVSFYGEKGTLEYGGGNAYKIYDLDNKIVKDVKNDLVIDPRNKMDPSQALDAFHFQNFVSAIKEGATLASGIVGGHQSTLLCQLGNIALRSNSILEIDPTNGHILHNKAAKKLWKREYEKGWEPTI</sequence>
<dbReference type="EMBL" id="CP030850">
    <property type="protein sequence ID" value="AXE19560.1"/>
    <property type="molecule type" value="Genomic_DNA"/>
</dbReference>
<dbReference type="InterPro" id="IPR006311">
    <property type="entry name" value="TAT_signal"/>
</dbReference>
<dbReference type="InterPro" id="IPR036291">
    <property type="entry name" value="NAD(P)-bd_dom_sf"/>
</dbReference>
<dbReference type="KEGG" id="run:DR864_18355"/>
<dbReference type="InterPro" id="IPR000683">
    <property type="entry name" value="Gfo/Idh/MocA-like_OxRdtase_N"/>
</dbReference>
<dbReference type="InterPro" id="IPR050463">
    <property type="entry name" value="Gfo/Idh/MocA_oxidrdct_glycsds"/>
</dbReference>
<dbReference type="RefSeq" id="WP_114068329.1">
    <property type="nucleotide sequence ID" value="NZ_CP030850.1"/>
</dbReference>
<dbReference type="SUPFAM" id="SSF55347">
    <property type="entry name" value="Glyceraldehyde-3-phosphate dehydrogenase-like, C-terminal domain"/>
    <property type="match status" value="1"/>
</dbReference>
<gene>
    <name evidence="3" type="ORF">DR864_18355</name>
</gene>
<dbReference type="PROSITE" id="PS51318">
    <property type="entry name" value="TAT"/>
    <property type="match status" value="1"/>
</dbReference>